<dbReference type="PROSITE" id="PS50850">
    <property type="entry name" value="MFS"/>
    <property type="match status" value="1"/>
</dbReference>
<evidence type="ECO:0000256" key="5">
    <source>
        <dbReference type="ARBA" id="ARBA00022692"/>
    </source>
</evidence>
<feature type="transmembrane region" description="Helical" evidence="8">
    <location>
        <begin position="250"/>
        <end position="269"/>
    </location>
</feature>
<dbReference type="PANTHER" id="PTHR23502">
    <property type="entry name" value="MAJOR FACILITATOR SUPERFAMILY"/>
    <property type="match status" value="1"/>
</dbReference>
<evidence type="ECO:0000256" key="6">
    <source>
        <dbReference type="ARBA" id="ARBA00022989"/>
    </source>
</evidence>
<evidence type="ECO:0000313" key="10">
    <source>
        <dbReference type="EMBL" id="MEL0614788.1"/>
    </source>
</evidence>
<evidence type="ECO:0000256" key="8">
    <source>
        <dbReference type="RuleBase" id="RU365088"/>
    </source>
</evidence>
<dbReference type="InterPro" id="IPR020846">
    <property type="entry name" value="MFS_dom"/>
</dbReference>
<dbReference type="Gene3D" id="1.20.1720.10">
    <property type="entry name" value="Multidrug resistance protein D"/>
    <property type="match status" value="1"/>
</dbReference>
<dbReference type="RefSeq" id="WP_341568069.1">
    <property type="nucleotide sequence ID" value="NZ_JBAKAR010000020.1"/>
</dbReference>
<evidence type="ECO:0000313" key="11">
    <source>
        <dbReference type="Proteomes" id="UP001379949"/>
    </source>
</evidence>
<dbReference type="Proteomes" id="UP001379949">
    <property type="component" value="Unassembled WGS sequence"/>
</dbReference>
<sequence length="392" mass="42753">MPYVSSKLLIPLLGYLVAFGPLSIDMYLPSLPTIAEDLNASQHTIQGTITVFLFGMAFGMLVFGPLSDFLGRKRLLLIGVAFYTLSSLLCAMAKSGEYLLLFRFLQSLGAAAAAVLSRALVRDLFELERAGGILSNMHIISMLVMLISPILGAYIVAWLHWSWIFYFLTLASVLAFIGSCLLIQEPRKASHKTISLATYLQHYNSCLRYPNLMNYVFANAFSFAGMFCFITASAFVYIDFFGLTETQYALLFSSNIGAIIIVTSANSFFTKRLGLHSTLRIAALFSIVASGLMLLSSLFYAHQLLFFVLPCMMYISVTGAIGANSLATLFKLQPEKAGTSSGLFVALQFAIGGGASLFTSHFFDGSPQSLLYIMSACGVIAFLFHSASRRGA</sequence>
<comment type="subcellular location">
    <subcellularLocation>
        <location evidence="8">Cell inner membrane</location>
        <topology evidence="8">Multi-pass membrane protein</topology>
    </subcellularLocation>
    <subcellularLocation>
        <location evidence="1">Cell membrane</location>
        <topology evidence="1">Multi-pass membrane protein</topology>
    </subcellularLocation>
</comment>
<feature type="domain" description="Major facilitator superfamily (MFS) profile" evidence="9">
    <location>
        <begin position="6"/>
        <end position="392"/>
    </location>
</feature>
<evidence type="ECO:0000256" key="2">
    <source>
        <dbReference type="ARBA" id="ARBA00006236"/>
    </source>
</evidence>
<dbReference type="InterPro" id="IPR036259">
    <property type="entry name" value="MFS_trans_sf"/>
</dbReference>
<name>A0ABU9GAG2_9GAMM</name>
<keyword evidence="3 8" id="KW-0813">Transport</keyword>
<evidence type="ECO:0000256" key="7">
    <source>
        <dbReference type="ARBA" id="ARBA00023136"/>
    </source>
</evidence>
<feature type="transmembrane region" description="Helical" evidence="8">
    <location>
        <begin position="133"/>
        <end position="157"/>
    </location>
</feature>
<comment type="similarity">
    <text evidence="2 8">Belongs to the major facilitator superfamily. Bcr/CmlA family.</text>
</comment>
<protein>
    <recommendedName>
        <fullName evidence="8">Bcr/CflA family efflux transporter</fullName>
    </recommendedName>
</protein>
<reference evidence="10 11" key="1">
    <citation type="submission" date="2024-02" db="EMBL/GenBank/DDBJ databases">
        <title>Bacteria isolated from the canopy kelp, Nereocystis luetkeana.</title>
        <authorList>
            <person name="Pfister C.A."/>
            <person name="Younker I.T."/>
            <person name="Light S.H."/>
        </authorList>
    </citation>
    <scope>NUCLEOTIDE SEQUENCE [LARGE SCALE GENOMIC DNA]</scope>
    <source>
        <strain evidence="10 11">TI.4.07</strain>
    </source>
</reference>
<proteinExistence type="inferred from homology"/>
<feature type="transmembrane region" description="Helical" evidence="8">
    <location>
        <begin position="75"/>
        <end position="94"/>
    </location>
</feature>
<dbReference type="NCBIfam" id="TIGR00710">
    <property type="entry name" value="efflux_Bcr_CflA"/>
    <property type="match status" value="1"/>
</dbReference>
<keyword evidence="11" id="KW-1185">Reference proteome</keyword>
<keyword evidence="7 8" id="KW-0472">Membrane</keyword>
<feature type="transmembrane region" description="Helical" evidence="8">
    <location>
        <begin position="281"/>
        <end position="301"/>
    </location>
</feature>
<keyword evidence="5 8" id="KW-0812">Transmembrane</keyword>
<evidence type="ECO:0000256" key="1">
    <source>
        <dbReference type="ARBA" id="ARBA00004651"/>
    </source>
</evidence>
<dbReference type="Pfam" id="PF07690">
    <property type="entry name" value="MFS_1"/>
    <property type="match status" value="1"/>
</dbReference>
<keyword evidence="8" id="KW-0997">Cell inner membrane</keyword>
<feature type="transmembrane region" description="Helical" evidence="8">
    <location>
        <begin position="100"/>
        <end position="121"/>
    </location>
</feature>
<dbReference type="PANTHER" id="PTHR23502:SF132">
    <property type="entry name" value="POLYAMINE TRANSPORTER 2-RELATED"/>
    <property type="match status" value="1"/>
</dbReference>
<gene>
    <name evidence="10" type="ORF">V6242_16665</name>
</gene>
<dbReference type="CDD" id="cd17320">
    <property type="entry name" value="MFS_MdfA_MDR_like"/>
    <property type="match status" value="1"/>
</dbReference>
<dbReference type="InterPro" id="IPR004812">
    <property type="entry name" value="Efflux_drug-R_Bcr/CmlA"/>
</dbReference>
<keyword evidence="4" id="KW-1003">Cell membrane</keyword>
<evidence type="ECO:0000256" key="3">
    <source>
        <dbReference type="ARBA" id="ARBA00022448"/>
    </source>
</evidence>
<organism evidence="10 11">
    <name type="scientific">Marinomonas arenicola</name>
    <dbReference type="NCBI Taxonomy" id="569601"/>
    <lineage>
        <taxon>Bacteria</taxon>
        <taxon>Pseudomonadati</taxon>
        <taxon>Pseudomonadota</taxon>
        <taxon>Gammaproteobacteria</taxon>
        <taxon>Oceanospirillales</taxon>
        <taxon>Oceanospirillaceae</taxon>
        <taxon>Marinomonas</taxon>
    </lineage>
</organism>
<keyword evidence="6 8" id="KW-1133">Transmembrane helix</keyword>
<feature type="transmembrane region" description="Helical" evidence="8">
    <location>
        <begin position="342"/>
        <end position="363"/>
    </location>
</feature>
<evidence type="ECO:0000259" key="9">
    <source>
        <dbReference type="PROSITE" id="PS50850"/>
    </source>
</evidence>
<dbReference type="SUPFAM" id="SSF103473">
    <property type="entry name" value="MFS general substrate transporter"/>
    <property type="match status" value="1"/>
</dbReference>
<feature type="transmembrane region" description="Helical" evidence="8">
    <location>
        <begin position="369"/>
        <end position="387"/>
    </location>
</feature>
<feature type="transmembrane region" description="Helical" evidence="8">
    <location>
        <begin position="163"/>
        <end position="183"/>
    </location>
</feature>
<feature type="transmembrane region" description="Helical" evidence="8">
    <location>
        <begin position="215"/>
        <end position="238"/>
    </location>
</feature>
<dbReference type="EMBL" id="JBAKAR010000020">
    <property type="protein sequence ID" value="MEL0614788.1"/>
    <property type="molecule type" value="Genomic_DNA"/>
</dbReference>
<comment type="caution">
    <text evidence="10">The sequence shown here is derived from an EMBL/GenBank/DDBJ whole genome shotgun (WGS) entry which is preliminary data.</text>
</comment>
<evidence type="ECO:0000256" key="4">
    <source>
        <dbReference type="ARBA" id="ARBA00022475"/>
    </source>
</evidence>
<feature type="transmembrane region" description="Helical" evidence="8">
    <location>
        <begin position="307"/>
        <end position="330"/>
    </location>
</feature>
<feature type="transmembrane region" description="Helical" evidence="8">
    <location>
        <begin position="7"/>
        <end position="24"/>
    </location>
</feature>
<feature type="transmembrane region" description="Helical" evidence="8">
    <location>
        <begin position="44"/>
        <end position="63"/>
    </location>
</feature>
<dbReference type="InterPro" id="IPR011701">
    <property type="entry name" value="MFS"/>
</dbReference>
<accession>A0ABU9GAG2</accession>